<reference evidence="1 2" key="1">
    <citation type="journal article" date="2015" name="Sci. Rep.">
        <title>The power of single molecule real-time sequencing technology in the de novo assembly of a eukaryotic genome.</title>
        <authorList>
            <person name="Sakai H."/>
            <person name="Naito K."/>
            <person name="Ogiso-Tanaka E."/>
            <person name="Takahashi Y."/>
            <person name="Iseki K."/>
            <person name="Muto C."/>
            <person name="Satou K."/>
            <person name="Teruya K."/>
            <person name="Shiroma A."/>
            <person name="Shimoji M."/>
            <person name="Hirano T."/>
            <person name="Itoh T."/>
            <person name="Kaga A."/>
            <person name="Tomooka N."/>
        </authorList>
    </citation>
    <scope>NUCLEOTIDE SEQUENCE [LARGE SCALE GENOMIC DNA]</scope>
    <source>
        <strain evidence="2">cv. Shumari</strain>
    </source>
</reference>
<evidence type="ECO:0000313" key="2">
    <source>
        <dbReference type="Proteomes" id="UP000291084"/>
    </source>
</evidence>
<dbReference type="AlphaFoldDB" id="A0A0S3SSK2"/>
<accession>A0A0S3SSK2</accession>
<dbReference type="EMBL" id="AP015041">
    <property type="protein sequence ID" value="BAT95840.1"/>
    <property type="molecule type" value="Genomic_DNA"/>
</dbReference>
<gene>
    <name evidence="1" type="primary">Vigan.08G265500</name>
    <name evidence="1" type="ORF">VIGAN_08265500</name>
</gene>
<name>A0A0S3SSK2_PHAAN</name>
<evidence type="ECO:0000313" key="1">
    <source>
        <dbReference type="EMBL" id="BAT95840.1"/>
    </source>
</evidence>
<proteinExistence type="predicted"/>
<sequence length="140" mass="15520">MAHLSLLLSRGSGWKKHITRQLQPVTQRESPFRKAHITHGSDSAFSFLGKTQDEHLIVSARLHPKWWKGAALRRLAKGCSSRLIQRETSSHLGEEMKITAWLAIRTARAAARSRYQAEAHGTAATIVGALGIPLCGYARE</sequence>
<protein>
    <submittedName>
        <fullName evidence="1">Uncharacterized protein</fullName>
    </submittedName>
</protein>
<keyword evidence="2" id="KW-1185">Reference proteome</keyword>
<dbReference type="Proteomes" id="UP000291084">
    <property type="component" value="Chromosome 8"/>
</dbReference>
<organism evidence="1 2">
    <name type="scientific">Vigna angularis var. angularis</name>
    <dbReference type="NCBI Taxonomy" id="157739"/>
    <lineage>
        <taxon>Eukaryota</taxon>
        <taxon>Viridiplantae</taxon>
        <taxon>Streptophyta</taxon>
        <taxon>Embryophyta</taxon>
        <taxon>Tracheophyta</taxon>
        <taxon>Spermatophyta</taxon>
        <taxon>Magnoliopsida</taxon>
        <taxon>eudicotyledons</taxon>
        <taxon>Gunneridae</taxon>
        <taxon>Pentapetalae</taxon>
        <taxon>rosids</taxon>
        <taxon>fabids</taxon>
        <taxon>Fabales</taxon>
        <taxon>Fabaceae</taxon>
        <taxon>Papilionoideae</taxon>
        <taxon>50 kb inversion clade</taxon>
        <taxon>NPAAA clade</taxon>
        <taxon>indigoferoid/millettioid clade</taxon>
        <taxon>Phaseoleae</taxon>
        <taxon>Vigna</taxon>
    </lineage>
</organism>